<organism evidence="2 3">
    <name type="scientific">Gigaspora margarita</name>
    <dbReference type="NCBI Taxonomy" id="4874"/>
    <lineage>
        <taxon>Eukaryota</taxon>
        <taxon>Fungi</taxon>
        <taxon>Fungi incertae sedis</taxon>
        <taxon>Mucoromycota</taxon>
        <taxon>Glomeromycotina</taxon>
        <taxon>Glomeromycetes</taxon>
        <taxon>Diversisporales</taxon>
        <taxon>Gigasporaceae</taxon>
        <taxon>Gigaspora</taxon>
    </lineage>
</organism>
<comment type="caution">
    <text evidence="2">The sequence shown here is derived from an EMBL/GenBank/DDBJ whole genome shotgun (WGS) entry which is preliminary data.</text>
</comment>
<proteinExistence type="predicted"/>
<dbReference type="OrthoDB" id="381190at2759"/>
<dbReference type="AlphaFoldDB" id="A0A8H3X4C3"/>
<protein>
    <submittedName>
        <fullName evidence="2">DNA-dependent protein kinase catalytic subunit</fullName>
    </submittedName>
</protein>
<keyword evidence="3" id="KW-1185">Reference proteome</keyword>
<sequence>MYEFVSNIIIIIDEFFPRIVELAESAPDRKTKVLLANFLHSIMLLMIGKSAFQARSTAGPQKSPFYRIYRRIFPAFLRLAIDTAKFQENWLAQMIHWFTNNAQYENQETIALLQCCLDAICDTWVH</sequence>
<evidence type="ECO:0000313" key="3">
    <source>
        <dbReference type="Proteomes" id="UP000439903"/>
    </source>
</evidence>
<gene>
    <name evidence="2" type="ORF">F8M41_008367</name>
</gene>
<reference evidence="2 3" key="1">
    <citation type="journal article" date="2019" name="Environ. Microbiol.">
        <title>At the nexus of three kingdoms: the genome of the mycorrhizal fungus Gigaspora margarita provides insights into plant, endobacterial and fungal interactions.</title>
        <authorList>
            <person name="Venice F."/>
            <person name="Ghignone S."/>
            <person name="Salvioli di Fossalunga A."/>
            <person name="Amselem J."/>
            <person name="Novero M."/>
            <person name="Xianan X."/>
            <person name="Sedzielewska Toro K."/>
            <person name="Morin E."/>
            <person name="Lipzen A."/>
            <person name="Grigoriev I.V."/>
            <person name="Henrissat B."/>
            <person name="Martin F.M."/>
            <person name="Bonfante P."/>
        </authorList>
    </citation>
    <scope>NUCLEOTIDE SEQUENCE [LARGE SCALE GENOMIC DNA]</scope>
    <source>
        <strain evidence="2 3">BEG34</strain>
    </source>
</reference>
<name>A0A8H3X4C3_GIGMA</name>
<keyword evidence="2" id="KW-0808">Transferase</keyword>
<dbReference type="GO" id="GO:0016301">
    <property type="term" value="F:kinase activity"/>
    <property type="evidence" value="ECO:0007669"/>
    <property type="project" value="UniProtKB-KW"/>
</dbReference>
<dbReference type="Pfam" id="PF20502">
    <property type="entry name" value="DNAPKcs_CC1-2"/>
    <property type="match status" value="1"/>
</dbReference>
<dbReference type="InterPro" id="IPR046803">
    <property type="entry name" value="DNAPKcs_CC1-2"/>
</dbReference>
<evidence type="ECO:0000313" key="2">
    <source>
        <dbReference type="EMBL" id="KAF0409388.1"/>
    </source>
</evidence>
<keyword evidence="2" id="KW-0418">Kinase</keyword>
<evidence type="ECO:0000259" key="1">
    <source>
        <dbReference type="Pfam" id="PF20502"/>
    </source>
</evidence>
<feature type="domain" description="DNA-dependent protein kinase catalytic subunit CC1/2" evidence="1">
    <location>
        <begin position="64"/>
        <end position="123"/>
    </location>
</feature>
<accession>A0A8H3X4C3</accession>
<dbReference type="EMBL" id="WTPW01001880">
    <property type="protein sequence ID" value="KAF0409388.1"/>
    <property type="molecule type" value="Genomic_DNA"/>
</dbReference>
<dbReference type="Proteomes" id="UP000439903">
    <property type="component" value="Unassembled WGS sequence"/>
</dbReference>